<keyword evidence="8" id="KW-0539">Nucleus</keyword>
<comment type="subcellular location">
    <subcellularLocation>
        <location evidence="1">Nucleus</location>
    </subcellularLocation>
</comment>
<dbReference type="Gene3D" id="3.30.870.10">
    <property type="entry name" value="Endonuclease Chain A"/>
    <property type="match status" value="2"/>
</dbReference>
<reference evidence="9 10" key="1">
    <citation type="submission" date="2024-05" db="EMBL/GenBank/DDBJ databases">
        <title>Long read based assembly of the Candida bracarensis genome reveals expanded adhesin content.</title>
        <authorList>
            <person name="Marcet-Houben M."/>
            <person name="Ksiezopolska E."/>
            <person name="Gabaldon T."/>
        </authorList>
    </citation>
    <scope>NUCLEOTIDE SEQUENCE [LARGE SCALE GENOMIC DNA]</scope>
    <source>
        <strain evidence="9 10">CBM6</strain>
    </source>
</reference>
<evidence type="ECO:0000313" key="10">
    <source>
        <dbReference type="Proteomes" id="UP001623330"/>
    </source>
</evidence>
<dbReference type="InterPro" id="IPR010347">
    <property type="entry name" value="Tdp1"/>
</dbReference>
<dbReference type="Pfam" id="PF06087">
    <property type="entry name" value="Tyr-DNA_phospho"/>
    <property type="match status" value="1"/>
</dbReference>
<keyword evidence="10" id="KW-1185">Reference proteome</keyword>
<evidence type="ECO:0000256" key="5">
    <source>
        <dbReference type="ARBA" id="ARBA00022801"/>
    </source>
</evidence>
<evidence type="ECO:0000256" key="1">
    <source>
        <dbReference type="ARBA" id="ARBA00004123"/>
    </source>
</evidence>
<evidence type="ECO:0000256" key="4">
    <source>
        <dbReference type="ARBA" id="ARBA00022763"/>
    </source>
</evidence>
<keyword evidence="5" id="KW-0378">Hydrolase</keyword>
<comment type="caution">
    <text evidence="9">The sequence shown here is derived from an EMBL/GenBank/DDBJ whole genome shotgun (WGS) entry which is preliminary data.</text>
</comment>
<evidence type="ECO:0000256" key="3">
    <source>
        <dbReference type="ARBA" id="ARBA00022722"/>
    </source>
</evidence>
<proteinExistence type="inferred from homology"/>
<comment type="similarity">
    <text evidence="2">Belongs to the tyrosyl-DNA phosphodiesterase family.</text>
</comment>
<evidence type="ECO:0000256" key="6">
    <source>
        <dbReference type="ARBA" id="ARBA00022839"/>
    </source>
</evidence>
<dbReference type="Proteomes" id="UP001623330">
    <property type="component" value="Unassembled WGS sequence"/>
</dbReference>
<name>A0ABR4NMP6_9SACH</name>
<keyword evidence="7" id="KW-0234">DNA repair</keyword>
<evidence type="ECO:0000256" key="7">
    <source>
        <dbReference type="ARBA" id="ARBA00023204"/>
    </source>
</evidence>
<dbReference type="SUPFAM" id="SSF56024">
    <property type="entry name" value="Phospholipase D/nuclease"/>
    <property type="match status" value="2"/>
</dbReference>
<keyword evidence="6" id="KW-0269">Exonuclease</keyword>
<keyword evidence="4" id="KW-0227">DNA damage</keyword>
<organism evidence="9 10">
    <name type="scientific">Nakaseomyces bracarensis</name>
    <dbReference type="NCBI Taxonomy" id="273131"/>
    <lineage>
        <taxon>Eukaryota</taxon>
        <taxon>Fungi</taxon>
        <taxon>Dikarya</taxon>
        <taxon>Ascomycota</taxon>
        <taxon>Saccharomycotina</taxon>
        <taxon>Saccharomycetes</taxon>
        <taxon>Saccharomycetales</taxon>
        <taxon>Saccharomycetaceae</taxon>
        <taxon>Nakaseomyces</taxon>
    </lineage>
</organism>
<evidence type="ECO:0000256" key="8">
    <source>
        <dbReference type="ARBA" id="ARBA00023242"/>
    </source>
</evidence>
<dbReference type="EMBL" id="JBEVYD010000012">
    <property type="protein sequence ID" value="KAL3229085.1"/>
    <property type="molecule type" value="Genomic_DNA"/>
</dbReference>
<keyword evidence="3" id="KW-0540">Nuclease</keyword>
<dbReference type="PANTHER" id="PTHR12415">
    <property type="entry name" value="TYROSYL-DNA PHOSPHODIESTERASE 1"/>
    <property type="match status" value="1"/>
</dbReference>
<evidence type="ECO:0000256" key="2">
    <source>
        <dbReference type="ARBA" id="ARBA00010205"/>
    </source>
</evidence>
<sequence>MKRERSEAAERVAAKWRKTDYNKPEDVVILDTVVIDDSDEEETDIEDHKTITNPSVKVNEDVNASANASASAKTELKTKTMTMTKTKTERAQDVGFRLMRSEVYDENTDESPYMLDGLESIFGDPELKHCFLFSFQYDLGFLVRQFSSSVERITIIAQEGTIVPVASSDITSDPTFSNVFHKLVVKEIYMPPYSCHHSKMILNLYRNGTMKIFLPSNNFTWAETNWPQQVCWSSGVLQPLNKAPNDSQNIFQQNLVRYLKFYKLKELNDLIQQVIAKIDFRPLDGIEFIFSVPERREQELRTGVSMLLDALEETEKQIPLSKDVTNLFVCQSSTIGGPVSRKKECPSNLFTHIIVPFAKGFLNDKELRNCTTDILKQKYIDNNTLPMIIYPCMNEIRDASVGINSAGWFNFNYTKNDIQQRQYDMLRNELNVFYGYNRSYLSKQRVTTPSHSKFYFRTRIPFQDINHRKDVLLPNQLDWCLFTSANLSTNAWGTLGAKPRNYEVGVLYKNAFLSQPIEKSDLHLESLQYLIYRQKSTARTDLTKTIGVPFPLHLSPYSSTDESFYQH</sequence>
<evidence type="ECO:0000313" key="9">
    <source>
        <dbReference type="EMBL" id="KAL3229085.1"/>
    </source>
</evidence>
<protein>
    <submittedName>
        <fullName evidence="9">Tyrosyl-DNA phosphodiesterase 1</fullName>
    </submittedName>
</protein>
<accession>A0ABR4NMP6</accession>
<gene>
    <name evidence="9" type="ORF">RNJ44_02172</name>
</gene>
<dbReference type="PANTHER" id="PTHR12415:SF0">
    <property type="entry name" value="TYROSYL-DNA PHOSPHODIESTERASE 1"/>
    <property type="match status" value="1"/>
</dbReference>